<dbReference type="InterPro" id="IPR046758">
    <property type="entry name" value="Sey1/RHD3-like_3HB"/>
</dbReference>
<reference evidence="2 3" key="1">
    <citation type="journal article" date="2011" name="Genome Biol. Evol.">
        <title>Complete nucleomorph genome sequence of the nonphotosynthetic alga Cryptomonas paramecium reveals a core nucleomorph gene set.</title>
        <authorList>
            <person name="Tanifuji G."/>
            <person name="Onodera N.T."/>
            <person name="Wheeler T.J."/>
            <person name="Dlutek M."/>
            <person name="Donaher N."/>
            <person name="Archibald J.M."/>
        </authorList>
    </citation>
    <scope>NUCLEOTIDE SEQUENCE [LARGE SCALE GENOMIC DNA]</scope>
    <source>
        <strain evidence="2 3">CCAP977/2A</strain>
    </source>
</reference>
<keyword evidence="2" id="KW-0542">Nucleomorph</keyword>
<dbReference type="AlphaFoldDB" id="F2HHI8"/>
<dbReference type="RefSeq" id="XP_003239682.1">
    <property type="nucleotide sequence ID" value="XM_003239634.1"/>
</dbReference>
<evidence type="ECO:0000313" key="2">
    <source>
        <dbReference type="EMBL" id="AEA38784.1"/>
    </source>
</evidence>
<evidence type="ECO:0000259" key="1">
    <source>
        <dbReference type="Pfam" id="PF20428"/>
    </source>
</evidence>
<sequence>MCALNYLELIGSIVCEELSVVLFSFYKKSAEPWVNCCKDGIIVQSFGKEADTLIKNIFSVYEKEASLFKTTRVFKQKKEILGYNISFSLQKIFETQILKIKNMSIQNFKEILTPIQFTSSTQREVRTAIKIVKCYFKKIADSLVGECPMEKWSYGKEYNQLMQDLREIAIERLHKAKIQGVYDYGRKTSTGISFHFLHPRPFNKDLKFEHLGDGDLFNFDSKFLSKVELSQYFVLPKKVVNFLQNQHDNKDKTANENLIYTKNPLSIFQANNH</sequence>
<organism evidence="2 3">
    <name type="scientific">Cryptomonas paramaecium</name>
    <dbReference type="NCBI Taxonomy" id="2898"/>
    <lineage>
        <taxon>Eukaryota</taxon>
        <taxon>Cryptophyceae</taxon>
        <taxon>Cryptomonadales</taxon>
        <taxon>Cryptomonadaceae</taxon>
        <taxon>Cryptomonas</taxon>
    </lineage>
</organism>
<accession>F2HHI8</accession>
<gene>
    <name evidence="2" type="ORF">CPARA_1gp126</name>
</gene>
<geneLocation type="nucleomorph" evidence="2"/>
<dbReference type="EMBL" id="CP002172">
    <property type="protein sequence ID" value="AEA38784.1"/>
    <property type="molecule type" value="Genomic_DNA"/>
</dbReference>
<name>F2HHI8_9CRYP</name>
<dbReference type="Proteomes" id="UP000243423">
    <property type="component" value="Nucleomorph 1"/>
</dbReference>
<dbReference type="Pfam" id="PF20428">
    <property type="entry name" value="Sey1_3HB"/>
    <property type="match status" value="1"/>
</dbReference>
<protein>
    <recommendedName>
        <fullName evidence="1">Sey1/RHD3-like three-helix bundle domain-containing protein</fullName>
    </recommendedName>
</protein>
<evidence type="ECO:0000313" key="3">
    <source>
        <dbReference type="Proteomes" id="UP000243423"/>
    </source>
</evidence>
<dbReference type="GeneID" id="10447017"/>
<feature type="domain" description="Sey1/RHD3-like three-helix bundle" evidence="1">
    <location>
        <begin position="45"/>
        <end position="180"/>
    </location>
</feature>
<proteinExistence type="predicted"/>